<dbReference type="InterPro" id="IPR037068">
    <property type="entry name" value="DNA_primase_core_N_sf"/>
</dbReference>
<organism evidence="3 4">
    <name type="scientific">Kineococcus xinjiangensis</name>
    <dbReference type="NCBI Taxonomy" id="512762"/>
    <lineage>
        <taxon>Bacteria</taxon>
        <taxon>Bacillati</taxon>
        <taxon>Actinomycetota</taxon>
        <taxon>Actinomycetes</taxon>
        <taxon>Kineosporiales</taxon>
        <taxon>Kineosporiaceae</taxon>
        <taxon>Kineococcus</taxon>
    </lineage>
</organism>
<dbReference type="SMART" id="SM00493">
    <property type="entry name" value="TOPRIM"/>
    <property type="match status" value="1"/>
</dbReference>
<evidence type="ECO:0000313" key="3">
    <source>
        <dbReference type="EMBL" id="PPK90211.1"/>
    </source>
</evidence>
<accession>A0A2S6IC15</accession>
<keyword evidence="4" id="KW-1185">Reference proteome</keyword>
<dbReference type="GO" id="GO:0006269">
    <property type="term" value="P:DNA replication, synthesis of primer"/>
    <property type="evidence" value="ECO:0007669"/>
    <property type="project" value="TreeGrafter"/>
</dbReference>
<dbReference type="Proteomes" id="UP000239485">
    <property type="component" value="Unassembled WGS sequence"/>
</dbReference>
<protein>
    <submittedName>
        <fullName evidence="3">Toprim domain-containing protein</fullName>
    </submittedName>
</protein>
<name>A0A2S6IC15_9ACTN</name>
<comment type="caution">
    <text evidence="3">The sequence shown here is derived from an EMBL/GenBank/DDBJ whole genome shotgun (WGS) entry which is preliminary data.</text>
</comment>
<dbReference type="Gene3D" id="3.40.1360.10">
    <property type="match status" value="1"/>
</dbReference>
<proteinExistence type="predicted"/>
<dbReference type="PANTHER" id="PTHR30313">
    <property type="entry name" value="DNA PRIMASE"/>
    <property type="match status" value="1"/>
</dbReference>
<dbReference type="PANTHER" id="PTHR30313:SF2">
    <property type="entry name" value="DNA PRIMASE"/>
    <property type="match status" value="1"/>
</dbReference>
<evidence type="ECO:0000256" key="1">
    <source>
        <dbReference type="SAM" id="MobiDB-lite"/>
    </source>
</evidence>
<dbReference type="EMBL" id="PTJD01000025">
    <property type="protein sequence ID" value="PPK90211.1"/>
    <property type="molecule type" value="Genomic_DNA"/>
</dbReference>
<gene>
    <name evidence="3" type="ORF">CLV92_1257</name>
</gene>
<dbReference type="AlphaFoldDB" id="A0A2S6IC15"/>
<evidence type="ECO:0000313" key="4">
    <source>
        <dbReference type="Proteomes" id="UP000239485"/>
    </source>
</evidence>
<feature type="compositionally biased region" description="Low complexity" evidence="1">
    <location>
        <begin position="347"/>
        <end position="356"/>
    </location>
</feature>
<dbReference type="InterPro" id="IPR006171">
    <property type="entry name" value="TOPRIM_dom"/>
</dbReference>
<dbReference type="Pfam" id="PF13155">
    <property type="entry name" value="Toprim_2"/>
    <property type="match status" value="1"/>
</dbReference>
<sequence length="469" mass="48714">MAVAIHEAAVAFYHQQLTHTQTGARARAELTRRGLPPQVTRAGVGYAPPGWSSLVEHLLATGWSGEDLLLAGVATRSKRGTLIDRFRDRITFAIHDEHGRPVGFTARAFDAELATAQQQGKDLPKYLNTCETPTFAKARLLYGLGHPGIREALAAGAVPVLVEGPVDALAIQLASAARPRPATNGTPRGGYAPGWVGLALCGTALTLEHLTVLDALIREVSPGESLASRGLILAVDPDAAGRAAAARAWPMLRARDIWPSHLNLPAGADPADVLRHHGAQHLAQQLQRGEATPLLHALLDDATAPFLDRIAEVPSQVAAVRAAVALLADTPLITSLQVPPASPQPPASTSASSPTNSSPPTPDCPSTDPVLRGFNRAHHMLRLCPAGGSPPGHGVAPVTCQRGAAGPLGPVVPMWASRALPFARVVHMGTRGTLATQGWLAAAATGRLSACAGACAPGPAPAAPHRRGR</sequence>
<feature type="region of interest" description="Disordered" evidence="1">
    <location>
        <begin position="337"/>
        <end position="372"/>
    </location>
</feature>
<feature type="domain" description="Toprim" evidence="2">
    <location>
        <begin position="157"/>
        <end position="257"/>
    </location>
</feature>
<reference evidence="3 4" key="1">
    <citation type="submission" date="2018-02" db="EMBL/GenBank/DDBJ databases">
        <title>Genomic Encyclopedia of Archaeal and Bacterial Type Strains, Phase II (KMG-II): from individual species to whole genera.</title>
        <authorList>
            <person name="Goeker M."/>
        </authorList>
    </citation>
    <scope>NUCLEOTIDE SEQUENCE [LARGE SCALE GENOMIC DNA]</scope>
    <source>
        <strain evidence="3 4">DSM 22857</strain>
    </source>
</reference>
<dbReference type="InterPro" id="IPR013264">
    <property type="entry name" value="DNAG_N"/>
</dbReference>
<dbReference type="Gene3D" id="3.90.980.10">
    <property type="entry name" value="DNA primase, catalytic core, N-terminal domain"/>
    <property type="match status" value="1"/>
</dbReference>
<dbReference type="RefSeq" id="WP_158257361.1">
    <property type="nucleotide sequence ID" value="NZ_PTJD01000025.1"/>
</dbReference>
<evidence type="ECO:0000259" key="2">
    <source>
        <dbReference type="SMART" id="SM00493"/>
    </source>
</evidence>
<dbReference type="InterPro" id="IPR050219">
    <property type="entry name" value="DnaG_primase"/>
</dbReference>
<dbReference type="SUPFAM" id="SSF56731">
    <property type="entry name" value="DNA primase core"/>
    <property type="match status" value="1"/>
</dbReference>
<dbReference type="GO" id="GO:0005737">
    <property type="term" value="C:cytoplasm"/>
    <property type="evidence" value="ECO:0007669"/>
    <property type="project" value="TreeGrafter"/>
</dbReference>
<dbReference type="OrthoDB" id="4524286at2"/>
<dbReference type="Pfam" id="PF08275">
    <property type="entry name" value="DNAG_N"/>
    <property type="match status" value="1"/>
</dbReference>